<evidence type="ECO:0000256" key="2">
    <source>
        <dbReference type="ARBA" id="ARBA00022490"/>
    </source>
</evidence>
<sequence>MATKNIKYNEAIEEVEEIINQIESNELDIDELTSKIKRASDLLKICKQKLYKTEQDVQKLLDEMQEDS</sequence>
<dbReference type="Gene3D" id="1.10.287.1040">
    <property type="entry name" value="Exonuclease VII, small subunit"/>
    <property type="match status" value="1"/>
</dbReference>
<evidence type="ECO:0000256" key="1">
    <source>
        <dbReference type="ARBA" id="ARBA00009998"/>
    </source>
</evidence>
<protein>
    <recommendedName>
        <fullName evidence="6">Exodeoxyribonuclease 7 small subunit</fullName>
        <ecNumber evidence="6">3.1.11.6</ecNumber>
    </recommendedName>
    <alternativeName>
        <fullName evidence="6">Exodeoxyribonuclease VII small subunit</fullName>
        <shortName evidence="6">Exonuclease VII small subunit</shortName>
    </alternativeName>
</protein>
<dbReference type="Pfam" id="PF02609">
    <property type="entry name" value="Exonuc_VII_S"/>
    <property type="match status" value="1"/>
</dbReference>
<name>A0A7D4BED7_9BACT</name>
<keyword evidence="9" id="KW-1185">Reference proteome</keyword>
<organism evidence="8 9">
    <name type="scientific">Tenuifilum thalassicum</name>
    <dbReference type="NCBI Taxonomy" id="2590900"/>
    <lineage>
        <taxon>Bacteria</taxon>
        <taxon>Pseudomonadati</taxon>
        <taxon>Bacteroidota</taxon>
        <taxon>Bacteroidia</taxon>
        <taxon>Bacteroidales</taxon>
        <taxon>Tenuifilaceae</taxon>
        <taxon>Tenuifilum</taxon>
    </lineage>
</organism>
<reference evidence="8 9" key="1">
    <citation type="submission" date="2019-07" db="EMBL/GenBank/DDBJ databases">
        <title>Thalassofilum flectens gen. nov., sp. nov., a novel moderate thermophilic anaerobe from a shallow sea hot spring in Kunashir Island (Russia), representing a new family in the order Bacteroidales, and proposal of Thalassofilacea fam. nov.</title>
        <authorList>
            <person name="Kochetkova T.V."/>
            <person name="Podosokorskaya O.A."/>
            <person name="Novikov A."/>
            <person name="Elcheninov A.G."/>
            <person name="Toshchakov S.V."/>
            <person name="Kublanov I.V."/>
        </authorList>
    </citation>
    <scope>NUCLEOTIDE SEQUENCE [LARGE SCALE GENOMIC DNA]</scope>
    <source>
        <strain evidence="8 9">38-H</strain>
    </source>
</reference>
<keyword evidence="7" id="KW-0175">Coiled coil</keyword>
<keyword evidence="2 6" id="KW-0963">Cytoplasm</keyword>
<comment type="similarity">
    <text evidence="1 6">Belongs to the XseB family.</text>
</comment>
<keyword evidence="5 6" id="KW-0269">Exonuclease</keyword>
<dbReference type="GO" id="GO:0006308">
    <property type="term" value="P:DNA catabolic process"/>
    <property type="evidence" value="ECO:0007669"/>
    <property type="project" value="UniProtKB-UniRule"/>
</dbReference>
<evidence type="ECO:0000256" key="3">
    <source>
        <dbReference type="ARBA" id="ARBA00022722"/>
    </source>
</evidence>
<feature type="coiled-coil region" evidence="7">
    <location>
        <begin position="1"/>
        <end position="67"/>
    </location>
</feature>
<evidence type="ECO:0000313" key="9">
    <source>
        <dbReference type="Proteomes" id="UP000500961"/>
    </source>
</evidence>
<comment type="subunit">
    <text evidence="6">Heterooligomer composed of large and small subunits.</text>
</comment>
<dbReference type="SUPFAM" id="SSF116842">
    <property type="entry name" value="XseB-like"/>
    <property type="match status" value="1"/>
</dbReference>
<evidence type="ECO:0000256" key="7">
    <source>
        <dbReference type="SAM" id="Coils"/>
    </source>
</evidence>
<keyword evidence="4 6" id="KW-0378">Hydrolase</keyword>
<dbReference type="AlphaFoldDB" id="A0A7D4BED7"/>
<dbReference type="HAMAP" id="MF_00337">
    <property type="entry name" value="Exonuc_7_S"/>
    <property type="match status" value="1"/>
</dbReference>
<accession>A0A7D4BED7</accession>
<dbReference type="GO" id="GO:0005737">
    <property type="term" value="C:cytoplasm"/>
    <property type="evidence" value="ECO:0007669"/>
    <property type="project" value="UniProtKB-SubCell"/>
</dbReference>
<dbReference type="InterPro" id="IPR037004">
    <property type="entry name" value="Exonuc_VII_ssu_sf"/>
</dbReference>
<dbReference type="InterPro" id="IPR003761">
    <property type="entry name" value="Exonuc_VII_S"/>
</dbReference>
<dbReference type="GO" id="GO:0009318">
    <property type="term" value="C:exodeoxyribonuclease VII complex"/>
    <property type="evidence" value="ECO:0007669"/>
    <property type="project" value="UniProtKB-UniRule"/>
</dbReference>
<evidence type="ECO:0000256" key="6">
    <source>
        <dbReference type="HAMAP-Rule" id="MF_00337"/>
    </source>
</evidence>
<dbReference type="GO" id="GO:0008855">
    <property type="term" value="F:exodeoxyribonuclease VII activity"/>
    <property type="evidence" value="ECO:0007669"/>
    <property type="project" value="UniProtKB-UniRule"/>
</dbReference>
<evidence type="ECO:0000256" key="5">
    <source>
        <dbReference type="ARBA" id="ARBA00022839"/>
    </source>
</evidence>
<evidence type="ECO:0000313" key="8">
    <source>
        <dbReference type="EMBL" id="QKG80583.1"/>
    </source>
</evidence>
<comment type="function">
    <text evidence="6">Bidirectionally degrades single-stranded DNA into large acid-insoluble oligonucleotides, which are then degraded further into small acid-soluble oligonucleotides.</text>
</comment>
<keyword evidence="3 6" id="KW-0540">Nuclease</keyword>
<dbReference type="EMBL" id="CP041345">
    <property type="protein sequence ID" value="QKG80583.1"/>
    <property type="molecule type" value="Genomic_DNA"/>
</dbReference>
<proteinExistence type="inferred from homology"/>
<dbReference type="NCBIfam" id="TIGR01280">
    <property type="entry name" value="xseB"/>
    <property type="match status" value="1"/>
</dbReference>
<dbReference type="EC" id="3.1.11.6" evidence="6"/>
<gene>
    <name evidence="6 8" type="primary">xseB</name>
    <name evidence="8" type="ORF">FHG85_09975</name>
</gene>
<dbReference type="RefSeq" id="WP_173075447.1">
    <property type="nucleotide sequence ID" value="NZ_CP041345.1"/>
</dbReference>
<evidence type="ECO:0000256" key="4">
    <source>
        <dbReference type="ARBA" id="ARBA00022801"/>
    </source>
</evidence>
<dbReference type="Proteomes" id="UP000500961">
    <property type="component" value="Chromosome"/>
</dbReference>
<comment type="subcellular location">
    <subcellularLocation>
        <location evidence="6">Cytoplasm</location>
    </subcellularLocation>
</comment>
<comment type="catalytic activity">
    <reaction evidence="6">
        <text>Exonucleolytic cleavage in either 5'- to 3'- or 3'- to 5'-direction to yield nucleoside 5'-phosphates.</text>
        <dbReference type="EC" id="3.1.11.6"/>
    </reaction>
</comment>
<dbReference type="KEGG" id="ttz:FHG85_09975"/>